<feature type="domain" description="Thioester reductase (TE)" evidence="2">
    <location>
        <begin position="6"/>
        <end position="236"/>
    </location>
</feature>
<sequence>MGRILLTGATGLIGGAVLHRALAMKTDTEWVCLVRASDEEAGRQRLAARLGRFTSALNAQRLAQRVEIVPGDFTKADRIADPRLDSVTQVLHLAADTSWWAQEKVHRTNHDGTLALARRAARMTRLDRFLHVSTAMICGGQPPAMVDETRYPDADATHLVPYSASKSAAEMSLATHFADLPLVVARPSIVLGHTTLGARPGSSILWVIRACDRLRLVAGSRDGTVDIVPTDWVADTLVEMLARPALAHGTYHLSAGTLSRTRWSELGRTLDRVDPAESPRQYEEFSARDRATLHRRFTEVFGMDEAIKVAMFRALQAYYRFCELDVTFDNARLLAEGFAPPPALAQYIGRCIETSGAIVDQFREDFGQFAVGSLQRRDATRPAPSLPETMPAREINTRPPSQRRGSMSS</sequence>
<dbReference type="EMBL" id="LR743504">
    <property type="protein sequence ID" value="CAA2107318.1"/>
    <property type="molecule type" value="Genomic_DNA"/>
</dbReference>
<dbReference type="InterPro" id="IPR036291">
    <property type="entry name" value="NAD(P)-bd_dom_sf"/>
</dbReference>
<feature type="compositionally biased region" description="Polar residues" evidence="1">
    <location>
        <begin position="398"/>
        <end position="409"/>
    </location>
</feature>
<dbReference type="Gene3D" id="3.40.50.720">
    <property type="entry name" value="NAD(P)-binding Rossmann-like Domain"/>
    <property type="match status" value="1"/>
</dbReference>
<accession>A0A679JMR7</accession>
<dbReference type="AlphaFoldDB" id="A0A679JMR7"/>
<reference evidence="3" key="1">
    <citation type="submission" date="2019-12" db="EMBL/GenBank/DDBJ databases">
        <authorList>
            <person name="Cremers G."/>
        </authorList>
    </citation>
    <scope>NUCLEOTIDE SEQUENCE</scope>
    <source>
        <strain evidence="3">Mbul1</strain>
    </source>
</reference>
<protein>
    <submittedName>
        <fullName evidence="3">Linear gramicidin synthase subunit D</fullName>
    </submittedName>
</protein>
<dbReference type="Pfam" id="PF07993">
    <property type="entry name" value="NAD_binding_4"/>
    <property type="match status" value="1"/>
</dbReference>
<evidence type="ECO:0000256" key="1">
    <source>
        <dbReference type="SAM" id="MobiDB-lite"/>
    </source>
</evidence>
<name>A0A679JMR7_9HYPH</name>
<proteinExistence type="predicted"/>
<evidence type="ECO:0000259" key="2">
    <source>
        <dbReference type="Pfam" id="PF07993"/>
    </source>
</evidence>
<organism evidence="3">
    <name type="scientific">Methylobacterium bullatum</name>
    <dbReference type="NCBI Taxonomy" id="570505"/>
    <lineage>
        <taxon>Bacteria</taxon>
        <taxon>Pseudomonadati</taxon>
        <taxon>Pseudomonadota</taxon>
        <taxon>Alphaproteobacteria</taxon>
        <taxon>Hyphomicrobiales</taxon>
        <taxon>Methylobacteriaceae</taxon>
        <taxon>Methylobacterium</taxon>
    </lineage>
</organism>
<gene>
    <name evidence="3" type="primary">lgrD_2</name>
    <name evidence="3" type="ORF">MBUL_04102</name>
</gene>
<feature type="region of interest" description="Disordered" evidence="1">
    <location>
        <begin position="373"/>
        <end position="409"/>
    </location>
</feature>
<dbReference type="SUPFAM" id="SSF51735">
    <property type="entry name" value="NAD(P)-binding Rossmann-fold domains"/>
    <property type="match status" value="1"/>
</dbReference>
<dbReference type="InterPro" id="IPR013120">
    <property type="entry name" value="FAR_NAD-bd"/>
</dbReference>
<evidence type="ECO:0000313" key="3">
    <source>
        <dbReference type="EMBL" id="CAA2107318.1"/>
    </source>
</evidence>
<dbReference type="PANTHER" id="PTHR43000">
    <property type="entry name" value="DTDP-D-GLUCOSE 4,6-DEHYDRATASE-RELATED"/>
    <property type="match status" value="1"/>
</dbReference>